<proteinExistence type="predicted"/>
<protein>
    <submittedName>
        <fullName evidence="2">Uncharacterized protein</fullName>
    </submittedName>
</protein>
<organism evidence="2 3">
    <name type="scientific">Paracoccus liaowanqingii</name>
    <dbReference type="NCBI Taxonomy" id="2560053"/>
    <lineage>
        <taxon>Bacteria</taxon>
        <taxon>Pseudomonadati</taxon>
        <taxon>Pseudomonadota</taxon>
        <taxon>Alphaproteobacteria</taxon>
        <taxon>Rhodobacterales</taxon>
        <taxon>Paracoccaceae</taxon>
        <taxon>Paracoccus</taxon>
    </lineage>
</organism>
<reference evidence="3" key="1">
    <citation type="submission" date="2019-05" db="EMBL/GenBank/DDBJ databases">
        <title>Tamlana fucoidanivorans sp. nov., isolated from the surface of algae collected from Fujian province in China.</title>
        <authorList>
            <person name="Li J."/>
        </authorList>
    </citation>
    <scope>NUCLEOTIDE SEQUENCE [LARGE SCALE GENOMIC DNA]</scope>
    <source>
        <strain evidence="3">2251</strain>
        <plasmid evidence="3">unnamed10</plasmid>
    </source>
</reference>
<geneLocation type="plasmid" evidence="2 3">
    <name>unnamed10</name>
</geneLocation>
<gene>
    <name evidence="2" type="ORF">E4191_16025</name>
</gene>
<dbReference type="AlphaFoldDB" id="A0A4Y5SQA4"/>
<feature type="region of interest" description="Disordered" evidence="1">
    <location>
        <begin position="38"/>
        <end position="62"/>
    </location>
</feature>
<name>A0A4Y5SQA4_9RHOB</name>
<evidence type="ECO:0000313" key="3">
    <source>
        <dbReference type="Proteomes" id="UP000296374"/>
    </source>
</evidence>
<dbReference type="EMBL" id="CP040757">
    <property type="protein sequence ID" value="QDA35680.1"/>
    <property type="molecule type" value="Genomic_DNA"/>
</dbReference>
<sequence length="62" mass="6898">MPDQDPDQQKPVEDQANQTLAQSVKALQERVRKMGVVLNRSDDTAFMDKASGDESGDAEDYQ</sequence>
<evidence type="ECO:0000256" key="1">
    <source>
        <dbReference type="SAM" id="MobiDB-lite"/>
    </source>
</evidence>
<keyword evidence="2" id="KW-0614">Plasmid</keyword>
<dbReference type="KEGG" id="plia:E4191_16025"/>
<dbReference type="Proteomes" id="UP000296374">
    <property type="component" value="Plasmid unnamed10"/>
</dbReference>
<accession>A0A4Y5SQA4</accession>
<dbReference type="RefSeq" id="WP_139615511.1">
    <property type="nucleotide sequence ID" value="NZ_CP040757.1"/>
</dbReference>
<evidence type="ECO:0000313" key="2">
    <source>
        <dbReference type="EMBL" id="QDA35680.1"/>
    </source>
</evidence>